<dbReference type="EMBL" id="CP036264">
    <property type="protein sequence ID" value="QEF98396.1"/>
    <property type="molecule type" value="Genomic_DNA"/>
</dbReference>
<keyword evidence="1" id="KW-0812">Transmembrane</keyword>
<evidence type="ECO:0000256" key="1">
    <source>
        <dbReference type="SAM" id="Phobius"/>
    </source>
</evidence>
<dbReference type="Proteomes" id="UP000321353">
    <property type="component" value="Chromosome"/>
</dbReference>
<feature type="transmembrane region" description="Helical" evidence="1">
    <location>
        <begin position="6"/>
        <end position="29"/>
    </location>
</feature>
<feature type="transmembrane region" description="Helical" evidence="1">
    <location>
        <begin position="124"/>
        <end position="142"/>
    </location>
</feature>
<keyword evidence="1" id="KW-0472">Membrane</keyword>
<feature type="transmembrane region" description="Helical" evidence="1">
    <location>
        <begin position="80"/>
        <end position="103"/>
    </location>
</feature>
<proteinExistence type="predicted"/>
<dbReference type="RefSeq" id="WP_147867929.1">
    <property type="nucleotide sequence ID" value="NZ_CP036264.1"/>
</dbReference>
<organism evidence="2 3">
    <name type="scientific">Stieleria maiorica</name>
    <dbReference type="NCBI Taxonomy" id="2795974"/>
    <lineage>
        <taxon>Bacteria</taxon>
        <taxon>Pseudomonadati</taxon>
        <taxon>Planctomycetota</taxon>
        <taxon>Planctomycetia</taxon>
        <taxon>Pirellulales</taxon>
        <taxon>Pirellulaceae</taxon>
        <taxon>Stieleria</taxon>
    </lineage>
</organism>
<dbReference type="KEGG" id="smam:Mal15_24480"/>
<feature type="transmembrane region" description="Helical" evidence="1">
    <location>
        <begin position="50"/>
        <end position="74"/>
    </location>
</feature>
<keyword evidence="1" id="KW-1133">Transmembrane helix</keyword>
<accession>A0A5B9MDU1</accession>
<evidence type="ECO:0000313" key="2">
    <source>
        <dbReference type="EMBL" id="QEF98396.1"/>
    </source>
</evidence>
<name>A0A5B9MDU1_9BACT</name>
<sequence length="147" mass="16431">MNANLIFLVNLVTTWYLVGLIWMVQCVHYKLFDRVGADEFIKYETDHANLITPIVGPPMLIEIATAGLLVAFAPPLIPRWVLVTAFIAVVAIWLSTAIIQVPCHSRLTGNGFTRADYQLLVGSNWIRTILWTARGLVLAYFASKLMA</sequence>
<protein>
    <recommendedName>
        <fullName evidence="4">DUF1772 domain-containing protein</fullName>
    </recommendedName>
</protein>
<gene>
    <name evidence="2" type="ORF">Mal15_24480</name>
</gene>
<evidence type="ECO:0008006" key="4">
    <source>
        <dbReference type="Google" id="ProtNLM"/>
    </source>
</evidence>
<reference evidence="2 3" key="1">
    <citation type="submission" date="2019-02" db="EMBL/GenBank/DDBJ databases">
        <title>Planctomycetal bacteria perform biofilm scaping via a novel small molecule.</title>
        <authorList>
            <person name="Jeske O."/>
            <person name="Boedeker C."/>
            <person name="Wiegand S."/>
            <person name="Breitling P."/>
            <person name="Kallscheuer N."/>
            <person name="Jogler M."/>
            <person name="Rohde M."/>
            <person name="Petersen J."/>
            <person name="Medema M.H."/>
            <person name="Surup F."/>
            <person name="Jogler C."/>
        </authorList>
    </citation>
    <scope>NUCLEOTIDE SEQUENCE [LARGE SCALE GENOMIC DNA]</scope>
    <source>
        <strain evidence="2 3">Mal15</strain>
    </source>
</reference>
<dbReference type="AlphaFoldDB" id="A0A5B9MDU1"/>
<keyword evidence="3" id="KW-1185">Reference proteome</keyword>
<evidence type="ECO:0000313" key="3">
    <source>
        <dbReference type="Proteomes" id="UP000321353"/>
    </source>
</evidence>